<feature type="binding site" evidence="2">
    <location>
        <begin position="228"/>
        <end position="231"/>
    </location>
    <ligand>
        <name>dihydroxyacetone phosphate</name>
        <dbReference type="ChEBI" id="CHEBI:57642"/>
    </ligand>
</feature>
<gene>
    <name evidence="4" type="ORF">FWJ32_09200</name>
</gene>
<reference evidence="4 5" key="1">
    <citation type="submission" date="2019-08" db="EMBL/GenBank/DDBJ databases">
        <title>Calorimonas adulescens gen. nov., sp. nov., an anaerobic thermophilic bacterium from Sakhalin hot spring.</title>
        <authorList>
            <person name="Khomyakova M.A."/>
            <person name="Merkel A.Y."/>
            <person name="Novikov A."/>
            <person name="Bonch-Osmolovskaya E.A."/>
            <person name="Slobodkin A.I."/>
        </authorList>
    </citation>
    <scope>NUCLEOTIDE SEQUENCE [LARGE SCALE GENOMIC DNA]</scope>
    <source>
        <strain evidence="4 5">A05MB</strain>
    </source>
</reference>
<dbReference type="PANTHER" id="PTHR30304:SF0">
    <property type="entry name" value="D-TAGATOSE-1,6-BISPHOSPHATE ALDOLASE SUBUNIT GATY-RELATED"/>
    <property type="match status" value="1"/>
</dbReference>
<feature type="active site" description="Proton donor" evidence="1">
    <location>
        <position position="82"/>
    </location>
</feature>
<feature type="binding site" evidence="3">
    <location>
        <position position="134"/>
    </location>
    <ligand>
        <name>Zn(2+)</name>
        <dbReference type="ChEBI" id="CHEBI:29105"/>
        <label>2</label>
    </ligand>
</feature>
<name>A0A5D8QAU2_9THEO</name>
<protein>
    <submittedName>
        <fullName evidence="4">Class II fructose-bisphosphate aldolase</fullName>
    </submittedName>
</protein>
<dbReference type="InterPro" id="IPR000771">
    <property type="entry name" value="FBA_II"/>
</dbReference>
<dbReference type="GO" id="GO:0008270">
    <property type="term" value="F:zinc ion binding"/>
    <property type="evidence" value="ECO:0007669"/>
    <property type="project" value="InterPro"/>
</dbReference>
<organism evidence="4 5">
    <name type="scientific">Calorimonas adulescens</name>
    <dbReference type="NCBI Taxonomy" id="2606906"/>
    <lineage>
        <taxon>Bacteria</taxon>
        <taxon>Bacillati</taxon>
        <taxon>Bacillota</taxon>
        <taxon>Clostridia</taxon>
        <taxon>Thermoanaerobacterales</taxon>
        <taxon>Thermoanaerobacteraceae</taxon>
        <taxon>Calorimonas</taxon>
    </lineage>
</organism>
<comment type="caution">
    <text evidence="4">The sequence shown here is derived from an EMBL/GenBank/DDBJ whole genome shotgun (WGS) entry which is preliminary data.</text>
</comment>
<dbReference type="GO" id="GO:0005829">
    <property type="term" value="C:cytosol"/>
    <property type="evidence" value="ECO:0007669"/>
    <property type="project" value="TreeGrafter"/>
</dbReference>
<dbReference type="PROSITE" id="PS00602">
    <property type="entry name" value="ALDOLASE_CLASS_II_1"/>
    <property type="match status" value="1"/>
</dbReference>
<feature type="binding site" evidence="3">
    <location>
        <position position="206"/>
    </location>
    <ligand>
        <name>Zn(2+)</name>
        <dbReference type="ChEBI" id="CHEBI:29105"/>
        <label>1</label>
        <note>catalytic</note>
    </ligand>
</feature>
<feature type="binding site" evidence="3">
    <location>
        <position position="83"/>
    </location>
    <ligand>
        <name>Zn(2+)</name>
        <dbReference type="ChEBI" id="CHEBI:29105"/>
        <label>1</label>
        <note>catalytic</note>
    </ligand>
</feature>
<keyword evidence="3" id="KW-0862">Zinc</keyword>
<sequence>MALVNMVDMLSRAKDKGYGVGAFDFIDIKTLEGIIEAAEEENSPVILAVPERLLGIIDMKSLTRAALAYIECTDIPVALHLDHGKSFDNIILAVKYGFSSVMYDGSSLPMEENIKNTREIVRIARAAGISVEGELGYVGRNINAETLDSDFFTKPEEAKRYVEETGVDALAVSYGSVHGMYIGKPHLDFERLRAIKNTVDVPLVLHGGSGLSDDDFITSIKNGICKVNIFTEISVRGMDRLRNELKKDQELALVLDGLKKETRDVVKRYIELFGSRDMA</sequence>
<dbReference type="GO" id="GO:0005975">
    <property type="term" value="P:carbohydrate metabolic process"/>
    <property type="evidence" value="ECO:0007669"/>
    <property type="project" value="InterPro"/>
</dbReference>
<proteinExistence type="predicted"/>
<accession>A0A5D8QAU2</accession>
<evidence type="ECO:0000256" key="3">
    <source>
        <dbReference type="PIRSR" id="PIRSR001359-3"/>
    </source>
</evidence>
<feature type="binding site" evidence="3">
    <location>
        <position position="178"/>
    </location>
    <ligand>
        <name>Zn(2+)</name>
        <dbReference type="ChEBI" id="CHEBI:29105"/>
        <label>1</label>
        <note>catalytic</note>
    </ligand>
</feature>
<dbReference type="InterPro" id="IPR013785">
    <property type="entry name" value="Aldolase_TIM"/>
</dbReference>
<dbReference type="Pfam" id="PF01116">
    <property type="entry name" value="F_bP_aldolase"/>
    <property type="match status" value="1"/>
</dbReference>
<dbReference type="EMBL" id="VTPS01000013">
    <property type="protein sequence ID" value="TZE81507.1"/>
    <property type="molecule type" value="Genomic_DNA"/>
</dbReference>
<feature type="binding site" evidence="2">
    <location>
        <position position="179"/>
    </location>
    <ligand>
        <name>dihydroxyacetone phosphate</name>
        <dbReference type="ChEBI" id="CHEBI:57642"/>
    </ligand>
</feature>
<dbReference type="GO" id="GO:0009025">
    <property type="term" value="F:tagatose-bisphosphate aldolase activity"/>
    <property type="evidence" value="ECO:0007669"/>
    <property type="project" value="TreeGrafter"/>
</dbReference>
<dbReference type="PANTHER" id="PTHR30304">
    <property type="entry name" value="D-TAGATOSE-1,6-BISPHOSPHATE ALDOLASE"/>
    <property type="match status" value="1"/>
</dbReference>
<dbReference type="Gene3D" id="3.20.20.70">
    <property type="entry name" value="Aldolase class I"/>
    <property type="match status" value="1"/>
</dbReference>
<dbReference type="InterPro" id="IPR050246">
    <property type="entry name" value="Class_II_FBP_aldolase"/>
</dbReference>
<feature type="binding site" evidence="3">
    <location>
        <position position="104"/>
    </location>
    <ligand>
        <name>Zn(2+)</name>
        <dbReference type="ChEBI" id="CHEBI:29105"/>
        <label>2</label>
    </ligand>
</feature>
<keyword evidence="3" id="KW-0479">Metal-binding</keyword>
<dbReference type="CDD" id="cd00947">
    <property type="entry name" value="TBP_aldolase_IIB"/>
    <property type="match status" value="1"/>
</dbReference>
<evidence type="ECO:0000313" key="5">
    <source>
        <dbReference type="Proteomes" id="UP000322976"/>
    </source>
</evidence>
<dbReference type="Proteomes" id="UP000322976">
    <property type="component" value="Unassembled WGS sequence"/>
</dbReference>
<dbReference type="SUPFAM" id="SSF51569">
    <property type="entry name" value="Aldolase"/>
    <property type="match status" value="1"/>
</dbReference>
<evidence type="ECO:0000313" key="4">
    <source>
        <dbReference type="EMBL" id="TZE81507.1"/>
    </source>
</evidence>
<evidence type="ECO:0000256" key="1">
    <source>
        <dbReference type="PIRSR" id="PIRSR001359-1"/>
    </source>
</evidence>
<dbReference type="PIRSF" id="PIRSF001359">
    <property type="entry name" value="F_bP_aldolase_II"/>
    <property type="match status" value="1"/>
</dbReference>
<comment type="cofactor">
    <cofactor evidence="3">
        <name>Zn(2+)</name>
        <dbReference type="ChEBI" id="CHEBI:29105"/>
    </cofactor>
    <text evidence="3">Binds 2 Zn(2+) ions per subunit. One is catalytic and the other provides a structural contribution.</text>
</comment>
<dbReference type="RefSeq" id="WP_149545660.1">
    <property type="nucleotide sequence ID" value="NZ_VTPS01000013.1"/>
</dbReference>
<evidence type="ECO:0000256" key="2">
    <source>
        <dbReference type="PIRSR" id="PIRSR001359-2"/>
    </source>
</evidence>
<dbReference type="NCBIfam" id="TIGR00167">
    <property type="entry name" value="cbbA"/>
    <property type="match status" value="1"/>
</dbReference>
<feature type="binding site" evidence="2">
    <location>
        <begin position="207"/>
        <end position="209"/>
    </location>
    <ligand>
        <name>dihydroxyacetone phosphate</name>
        <dbReference type="ChEBI" id="CHEBI:57642"/>
    </ligand>
</feature>
<keyword evidence="5" id="KW-1185">Reference proteome</keyword>
<dbReference type="AlphaFoldDB" id="A0A5D8QAU2"/>